<organism evidence="1">
    <name type="scientific">marine metagenome</name>
    <dbReference type="NCBI Taxonomy" id="408172"/>
    <lineage>
        <taxon>unclassified sequences</taxon>
        <taxon>metagenomes</taxon>
        <taxon>ecological metagenomes</taxon>
    </lineage>
</organism>
<protein>
    <submittedName>
        <fullName evidence="1">Uncharacterized protein</fullName>
    </submittedName>
</protein>
<name>A0A381ZAZ0_9ZZZZ</name>
<dbReference type="EMBL" id="UINC01020474">
    <property type="protein sequence ID" value="SVA85947.1"/>
    <property type="molecule type" value="Genomic_DNA"/>
</dbReference>
<sequence length="106" mass="12030">MRKKNNENLICLMFSVLLFSGNVFSQTANSFDINRYSTFGAGFFETYYVQNTQLLREALSDELIAEDTAILITKTDAGYLALIRDQMAFHHIAQGTVNGKDWMATF</sequence>
<proteinExistence type="predicted"/>
<accession>A0A381ZAZ0</accession>
<reference evidence="1" key="1">
    <citation type="submission" date="2018-05" db="EMBL/GenBank/DDBJ databases">
        <authorList>
            <person name="Lanie J.A."/>
            <person name="Ng W.-L."/>
            <person name="Kazmierczak K.M."/>
            <person name="Andrzejewski T.M."/>
            <person name="Davidsen T.M."/>
            <person name="Wayne K.J."/>
            <person name="Tettelin H."/>
            <person name="Glass J.I."/>
            <person name="Rusch D."/>
            <person name="Podicherti R."/>
            <person name="Tsui H.-C.T."/>
            <person name="Winkler M.E."/>
        </authorList>
    </citation>
    <scope>NUCLEOTIDE SEQUENCE</scope>
</reference>
<gene>
    <name evidence="1" type="ORF">METZ01_LOCUS138801</name>
</gene>
<dbReference type="AlphaFoldDB" id="A0A381ZAZ0"/>
<evidence type="ECO:0000313" key="1">
    <source>
        <dbReference type="EMBL" id="SVA85947.1"/>
    </source>
</evidence>